<keyword evidence="4" id="KW-0808">Transferase</keyword>
<dbReference type="AlphaFoldDB" id="A0A0F8ZX42"/>
<evidence type="ECO:0000256" key="8">
    <source>
        <dbReference type="SAM" id="Phobius"/>
    </source>
</evidence>
<evidence type="ECO:0000256" key="6">
    <source>
        <dbReference type="ARBA" id="ARBA00022989"/>
    </source>
</evidence>
<dbReference type="EMBL" id="LAZR01045599">
    <property type="protein sequence ID" value="KKK98482.1"/>
    <property type="molecule type" value="Genomic_DNA"/>
</dbReference>
<keyword evidence="7 8" id="KW-0472">Membrane</keyword>
<protein>
    <recommendedName>
        <fullName evidence="9">Glycosyltransferase RgtA/B/C/D-like domain-containing protein</fullName>
    </recommendedName>
</protein>
<comment type="caution">
    <text evidence="10">The sequence shown here is derived from an EMBL/GenBank/DDBJ whole genome shotgun (WGS) entry which is preliminary data.</text>
</comment>
<evidence type="ECO:0000256" key="4">
    <source>
        <dbReference type="ARBA" id="ARBA00022679"/>
    </source>
</evidence>
<keyword evidence="3" id="KW-0328">Glycosyltransferase</keyword>
<keyword evidence="5 8" id="KW-0812">Transmembrane</keyword>
<evidence type="ECO:0000256" key="2">
    <source>
        <dbReference type="ARBA" id="ARBA00022475"/>
    </source>
</evidence>
<accession>A0A0F8ZX42</accession>
<feature type="transmembrane region" description="Helical" evidence="8">
    <location>
        <begin position="177"/>
        <end position="197"/>
    </location>
</feature>
<feature type="transmembrane region" description="Helical" evidence="8">
    <location>
        <begin position="12"/>
        <end position="40"/>
    </location>
</feature>
<dbReference type="PANTHER" id="PTHR33908:SF11">
    <property type="entry name" value="MEMBRANE PROTEIN"/>
    <property type="match status" value="1"/>
</dbReference>
<evidence type="ECO:0000313" key="10">
    <source>
        <dbReference type="EMBL" id="KKK98482.1"/>
    </source>
</evidence>
<dbReference type="InterPro" id="IPR038731">
    <property type="entry name" value="RgtA/B/C-like"/>
</dbReference>
<evidence type="ECO:0000259" key="9">
    <source>
        <dbReference type="Pfam" id="PF13231"/>
    </source>
</evidence>
<dbReference type="PANTHER" id="PTHR33908">
    <property type="entry name" value="MANNOSYLTRANSFERASE YKCB-RELATED"/>
    <property type="match status" value="1"/>
</dbReference>
<keyword evidence="2" id="KW-1003">Cell membrane</keyword>
<evidence type="ECO:0000256" key="3">
    <source>
        <dbReference type="ARBA" id="ARBA00022676"/>
    </source>
</evidence>
<feature type="non-terminal residue" evidence="10">
    <location>
        <position position="231"/>
    </location>
</feature>
<gene>
    <name evidence="10" type="ORF">LCGC14_2642330</name>
</gene>
<dbReference type="Pfam" id="PF13231">
    <property type="entry name" value="PMT_2"/>
    <property type="match status" value="1"/>
</dbReference>
<sequence length="231" mass="26315">MNYSVLKDKYLWIVLITALVVRLYTGLTTFVISTDAVQYIDQARNFVEGKFDMIDYSETLSLRSSYHPLYPFLIAVLYKCIENYEISAKIVSVIMGVSLVTVIYVIGKRIFDSRIAFLCALLLAFHPYTSRFSAEILSESTYFFFFILAIGLGYIAINNLRPLYYVGTGISSALAYLTRPEGIGVLVIVGFFTIFWKISSMRVSLSRRLWCLGVMLLAFSFLASPYLIYIK</sequence>
<proteinExistence type="predicted"/>
<organism evidence="10">
    <name type="scientific">marine sediment metagenome</name>
    <dbReference type="NCBI Taxonomy" id="412755"/>
    <lineage>
        <taxon>unclassified sequences</taxon>
        <taxon>metagenomes</taxon>
        <taxon>ecological metagenomes</taxon>
    </lineage>
</organism>
<name>A0A0F8ZX42_9ZZZZ</name>
<comment type="subcellular location">
    <subcellularLocation>
        <location evidence="1">Cell membrane</location>
        <topology evidence="1">Multi-pass membrane protein</topology>
    </subcellularLocation>
</comment>
<evidence type="ECO:0000256" key="1">
    <source>
        <dbReference type="ARBA" id="ARBA00004651"/>
    </source>
</evidence>
<reference evidence="10" key="1">
    <citation type="journal article" date="2015" name="Nature">
        <title>Complex archaea that bridge the gap between prokaryotes and eukaryotes.</title>
        <authorList>
            <person name="Spang A."/>
            <person name="Saw J.H."/>
            <person name="Jorgensen S.L."/>
            <person name="Zaremba-Niedzwiedzka K."/>
            <person name="Martijn J."/>
            <person name="Lind A.E."/>
            <person name="van Eijk R."/>
            <person name="Schleper C."/>
            <person name="Guy L."/>
            <person name="Ettema T.J."/>
        </authorList>
    </citation>
    <scope>NUCLEOTIDE SEQUENCE</scope>
</reference>
<feature type="domain" description="Glycosyltransferase RgtA/B/C/D-like" evidence="9">
    <location>
        <begin position="68"/>
        <end position="228"/>
    </location>
</feature>
<dbReference type="GO" id="GO:0016763">
    <property type="term" value="F:pentosyltransferase activity"/>
    <property type="evidence" value="ECO:0007669"/>
    <property type="project" value="TreeGrafter"/>
</dbReference>
<feature type="transmembrane region" description="Helical" evidence="8">
    <location>
        <begin position="141"/>
        <end position="157"/>
    </location>
</feature>
<keyword evidence="6 8" id="KW-1133">Transmembrane helix</keyword>
<evidence type="ECO:0000256" key="5">
    <source>
        <dbReference type="ARBA" id="ARBA00022692"/>
    </source>
</evidence>
<feature type="transmembrane region" description="Helical" evidence="8">
    <location>
        <begin position="113"/>
        <end position="129"/>
    </location>
</feature>
<feature type="transmembrane region" description="Helical" evidence="8">
    <location>
        <begin position="209"/>
        <end position="229"/>
    </location>
</feature>
<feature type="transmembrane region" description="Helical" evidence="8">
    <location>
        <begin position="90"/>
        <end position="107"/>
    </location>
</feature>
<dbReference type="GO" id="GO:0005886">
    <property type="term" value="C:plasma membrane"/>
    <property type="evidence" value="ECO:0007669"/>
    <property type="project" value="UniProtKB-SubCell"/>
</dbReference>
<dbReference type="GO" id="GO:0008610">
    <property type="term" value="P:lipid biosynthetic process"/>
    <property type="evidence" value="ECO:0007669"/>
    <property type="project" value="UniProtKB-ARBA"/>
</dbReference>
<dbReference type="InterPro" id="IPR050297">
    <property type="entry name" value="LipidA_mod_glycosyltrf_83"/>
</dbReference>
<evidence type="ECO:0000256" key="7">
    <source>
        <dbReference type="ARBA" id="ARBA00023136"/>
    </source>
</evidence>